<name>A0A0H2Q809_9ENTE</name>
<dbReference type="Gene3D" id="3.30.1340.20">
    <property type="entry name" value="3H domain"/>
    <property type="match status" value="1"/>
</dbReference>
<dbReference type="PANTHER" id="PTHR40068:SF1">
    <property type="entry name" value="TRANSCRIPTION REPRESSOR NIAR-RELATED"/>
    <property type="match status" value="1"/>
</dbReference>
<protein>
    <submittedName>
        <fullName evidence="5">Transcription repressor NadR</fullName>
    </submittedName>
</protein>
<dbReference type="InterPro" id="IPR004173">
    <property type="entry name" value="3H_domain"/>
</dbReference>
<dbReference type="EMBL" id="NFLC01000002">
    <property type="protein sequence ID" value="OUQ11605.1"/>
    <property type="molecule type" value="Genomic_DNA"/>
</dbReference>
<gene>
    <name evidence="5" type="ORF">B5E88_01725</name>
    <name evidence="4" type="ORF">U1294_01890</name>
</gene>
<evidence type="ECO:0000313" key="6">
    <source>
        <dbReference type="Proteomes" id="UP000196074"/>
    </source>
</evidence>
<dbReference type="EMBL" id="JAXOGL010000002">
    <property type="protein sequence ID" value="MDZ5596979.1"/>
    <property type="molecule type" value="Genomic_DNA"/>
</dbReference>
<feature type="binding site" evidence="1">
    <location>
        <position position="144"/>
    </location>
    <ligand>
        <name>Ni(2+)</name>
        <dbReference type="ChEBI" id="CHEBI:49786"/>
    </ligand>
</feature>
<feature type="binding site" evidence="1">
    <location>
        <position position="85"/>
    </location>
    <ligand>
        <name>Ni(2+)</name>
        <dbReference type="ChEBI" id="CHEBI:49786"/>
    </ligand>
</feature>
<dbReference type="InterPro" id="IPR026043">
    <property type="entry name" value="NadR"/>
</dbReference>
<evidence type="ECO:0000259" key="2">
    <source>
        <dbReference type="Pfam" id="PF02829"/>
    </source>
</evidence>
<organism evidence="5 6">
    <name type="scientific">Enterococcus cecorum</name>
    <dbReference type="NCBI Taxonomy" id="44008"/>
    <lineage>
        <taxon>Bacteria</taxon>
        <taxon>Bacillati</taxon>
        <taxon>Bacillota</taxon>
        <taxon>Bacilli</taxon>
        <taxon>Lactobacillales</taxon>
        <taxon>Enterococcaceae</taxon>
        <taxon>Enterococcus</taxon>
    </lineage>
</organism>
<evidence type="ECO:0000259" key="3">
    <source>
        <dbReference type="Pfam" id="PF08279"/>
    </source>
</evidence>
<evidence type="ECO:0000313" key="4">
    <source>
        <dbReference type="EMBL" id="MDZ5596979.1"/>
    </source>
</evidence>
<accession>A0A0H2Q809</accession>
<dbReference type="InterPro" id="IPR035922">
    <property type="entry name" value="3H_dom_sf"/>
</dbReference>
<dbReference type="Proteomes" id="UP000196074">
    <property type="component" value="Unassembled WGS sequence"/>
</dbReference>
<dbReference type="Proteomes" id="UP001290582">
    <property type="component" value="Unassembled WGS sequence"/>
</dbReference>
<proteinExistence type="predicted"/>
<reference evidence="6" key="1">
    <citation type="submission" date="2017-04" db="EMBL/GenBank/DDBJ databases">
        <title>Function of individual gut microbiota members based on whole genome sequencing of pure cultures obtained from chicken caecum.</title>
        <authorList>
            <person name="Medvecky M."/>
            <person name="Cejkova D."/>
            <person name="Polansky O."/>
            <person name="Karasova D."/>
            <person name="Kubasova T."/>
            <person name="Cizek A."/>
            <person name="Rychlik I."/>
        </authorList>
    </citation>
    <scope>NUCLEOTIDE SEQUENCE [LARGE SCALE GENOMIC DNA]</scope>
    <source>
        <strain evidence="6">An144</strain>
    </source>
</reference>
<dbReference type="SUPFAM" id="SSF46785">
    <property type="entry name" value="Winged helix' DNA-binding domain"/>
    <property type="match status" value="1"/>
</dbReference>
<dbReference type="Gene3D" id="1.10.10.10">
    <property type="entry name" value="Winged helix-like DNA-binding domain superfamily/Winged helix DNA-binding domain"/>
    <property type="match status" value="1"/>
</dbReference>
<dbReference type="InterPro" id="IPR036390">
    <property type="entry name" value="WH_DNA-bd_sf"/>
</dbReference>
<comment type="caution">
    <text evidence="5">The sequence shown here is derived from an EMBL/GenBank/DDBJ whole genome shotgun (WGS) entry which is preliminary data.</text>
</comment>
<keyword evidence="1" id="KW-0533">Nickel</keyword>
<dbReference type="PIRSF" id="PIRSF037847">
    <property type="entry name" value="NiaR"/>
    <property type="match status" value="1"/>
</dbReference>
<feature type="binding site" evidence="1">
    <location>
        <position position="77"/>
    </location>
    <ligand>
        <name>Ni(2+)</name>
        <dbReference type="ChEBI" id="CHEBI:49786"/>
    </ligand>
</feature>
<evidence type="ECO:0000313" key="5">
    <source>
        <dbReference type="EMBL" id="OUQ11605.1"/>
    </source>
</evidence>
<keyword evidence="1" id="KW-0479">Metal-binding</keyword>
<feature type="domain" description="3H" evidence="2">
    <location>
        <begin position="74"/>
        <end position="169"/>
    </location>
</feature>
<dbReference type="Pfam" id="PF08279">
    <property type="entry name" value="HTH_11"/>
    <property type="match status" value="1"/>
</dbReference>
<dbReference type="PANTHER" id="PTHR40068">
    <property type="entry name" value="TRANSCRIPTION REPRESSOR NIAR-RELATED"/>
    <property type="match status" value="1"/>
</dbReference>
<sequence>MIEGQKRREIILEELSKATKNVNATQLAEKFGVSRQIVVGDIALLRASGIDIVSNSRGYRLANKSAGMLETKLAVKHGPDQVEEELRLIVENGGTVADVIIEHELYGEIKGTVDIKNDAEVTAFLNKVEQAHATLLSSLTDGIHLHTIQYPDEETLVKIKQALSQAGILLEENE</sequence>
<reference evidence="5" key="2">
    <citation type="journal article" date="2018" name="BMC Genomics">
        <title>Whole genome sequencing and function prediction of 133 gut anaerobes isolated from chicken caecum in pure cultures.</title>
        <authorList>
            <person name="Medvecky M."/>
            <person name="Cejkova D."/>
            <person name="Polansky O."/>
            <person name="Karasova D."/>
            <person name="Kubasova T."/>
            <person name="Cizek A."/>
            <person name="Rychlik I."/>
        </authorList>
    </citation>
    <scope>NUCLEOTIDE SEQUENCE</scope>
    <source>
        <strain evidence="5">An144</strain>
    </source>
</reference>
<dbReference type="RefSeq" id="WP_047242207.1">
    <property type="nucleotide sequence ID" value="NZ_CP010059.1"/>
</dbReference>
<dbReference type="InterPro" id="IPR013196">
    <property type="entry name" value="HTH_11"/>
</dbReference>
<dbReference type="Pfam" id="PF02829">
    <property type="entry name" value="3H"/>
    <property type="match status" value="1"/>
</dbReference>
<dbReference type="AlphaFoldDB" id="A0A0H2Q809"/>
<dbReference type="GO" id="GO:0046872">
    <property type="term" value="F:metal ion binding"/>
    <property type="evidence" value="ECO:0007669"/>
    <property type="project" value="UniProtKB-KW"/>
</dbReference>
<reference evidence="4" key="3">
    <citation type="submission" date="2023-12" db="EMBL/GenBank/DDBJ databases">
        <title>Molecular genomic analyses of Enterococcus cecorum from sepsis oubreaks in broilers.</title>
        <authorList>
            <person name="Rhoads D."/>
            <person name="Alrubaye A."/>
        </authorList>
    </citation>
    <scope>NUCLEOTIDE SEQUENCE</scope>
    <source>
        <strain evidence="4">1755</strain>
    </source>
</reference>
<feature type="domain" description="Helix-turn-helix type 11" evidence="3">
    <location>
        <begin position="7"/>
        <end position="60"/>
    </location>
</feature>
<evidence type="ECO:0000256" key="1">
    <source>
        <dbReference type="PIRSR" id="PIRSR037847-1"/>
    </source>
</evidence>
<dbReference type="SUPFAM" id="SSF75500">
    <property type="entry name" value="Putative transcriptional regulator TM1602, C-terminal domain"/>
    <property type="match status" value="1"/>
</dbReference>
<dbReference type="InterPro" id="IPR036388">
    <property type="entry name" value="WH-like_DNA-bd_sf"/>
</dbReference>
<feature type="binding site" evidence="1">
    <location>
        <position position="146"/>
    </location>
    <ligand>
        <name>Ni(2+)</name>
        <dbReference type="ChEBI" id="CHEBI:49786"/>
    </ligand>
</feature>